<dbReference type="SUPFAM" id="SSF48150">
    <property type="entry name" value="DNA-glycosylase"/>
    <property type="match status" value="1"/>
</dbReference>
<dbReference type="PANTHER" id="PTHR30037">
    <property type="entry name" value="DNA-3-METHYLADENINE GLYCOSYLASE 1"/>
    <property type="match status" value="1"/>
</dbReference>
<protein>
    <submittedName>
        <fullName evidence="1">DNA-3-methyladenine glycosylase I</fullName>
    </submittedName>
</protein>
<accession>A0ABW2QZ84</accession>
<dbReference type="Proteomes" id="UP001596473">
    <property type="component" value="Unassembled WGS sequence"/>
</dbReference>
<dbReference type="InterPro" id="IPR005019">
    <property type="entry name" value="Adenine_glyco"/>
</dbReference>
<reference evidence="2" key="1">
    <citation type="journal article" date="2019" name="Int. J. Syst. Evol. Microbiol.">
        <title>The Global Catalogue of Microorganisms (GCM) 10K type strain sequencing project: providing services to taxonomists for standard genome sequencing and annotation.</title>
        <authorList>
            <consortium name="The Broad Institute Genomics Platform"/>
            <consortium name="The Broad Institute Genome Sequencing Center for Infectious Disease"/>
            <person name="Wu L."/>
            <person name="Ma J."/>
        </authorList>
    </citation>
    <scope>NUCLEOTIDE SEQUENCE [LARGE SCALE GENOMIC DNA]</scope>
    <source>
        <strain evidence="2">CCUG 62945</strain>
    </source>
</reference>
<dbReference type="PANTHER" id="PTHR30037:SF4">
    <property type="entry name" value="DNA-3-METHYLADENINE GLYCOSYLASE I"/>
    <property type="match status" value="1"/>
</dbReference>
<evidence type="ECO:0000313" key="1">
    <source>
        <dbReference type="EMBL" id="MFC7420384.1"/>
    </source>
</evidence>
<dbReference type="InterPro" id="IPR011257">
    <property type="entry name" value="DNA_glycosylase"/>
</dbReference>
<comment type="caution">
    <text evidence="1">The sequence shown here is derived from an EMBL/GenBank/DDBJ whole genome shotgun (WGS) entry which is preliminary data.</text>
</comment>
<organism evidence="1 2">
    <name type="scientific">Iodobacter arcticus</name>
    <dbReference type="NCBI Taxonomy" id="590593"/>
    <lineage>
        <taxon>Bacteria</taxon>
        <taxon>Pseudomonadati</taxon>
        <taxon>Pseudomonadota</taxon>
        <taxon>Betaproteobacteria</taxon>
        <taxon>Neisseriales</taxon>
        <taxon>Chitinibacteraceae</taxon>
        <taxon>Iodobacter</taxon>
    </lineage>
</organism>
<dbReference type="InterPro" id="IPR052891">
    <property type="entry name" value="DNA-3mA_glycosylase"/>
</dbReference>
<dbReference type="EMBL" id="JBHTBQ010000018">
    <property type="protein sequence ID" value="MFC7420384.1"/>
    <property type="molecule type" value="Genomic_DNA"/>
</dbReference>
<dbReference type="Gene3D" id="1.10.340.30">
    <property type="entry name" value="Hypothetical protein, domain 2"/>
    <property type="match status" value="1"/>
</dbReference>
<name>A0ABW2QZ84_9NEIS</name>
<dbReference type="Pfam" id="PF03352">
    <property type="entry name" value="Adenine_glyco"/>
    <property type="match status" value="1"/>
</dbReference>
<keyword evidence="2" id="KW-1185">Reference proteome</keyword>
<gene>
    <name evidence="1" type="ORF">ACFQNF_10930</name>
</gene>
<dbReference type="NCBIfam" id="TIGR00624">
    <property type="entry name" value="tag"/>
    <property type="match status" value="1"/>
</dbReference>
<sequence length="191" mass="21609">MSTSHLTRCGWCSNDPLYQNYHDQEWGQPLYDDQALFELLCLEGAQAGLSWITILKKRAHYRQVFDGFDAQKMAAYDAEKIVQLLSDSGIVRNRAKVAAFISNAAAYLKLQQEEGRFSDYLWSFVNGKTIRNHWPLLSDTPALSAESTAMSKALKKRGFKFIGPTICYAFMQASGMVDDHSPSCWVRNPPN</sequence>
<evidence type="ECO:0000313" key="2">
    <source>
        <dbReference type="Proteomes" id="UP001596473"/>
    </source>
</evidence>
<proteinExistence type="predicted"/>
<dbReference type="RefSeq" id="WP_380188007.1">
    <property type="nucleotide sequence ID" value="NZ_JBHTBQ010000018.1"/>
</dbReference>
<dbReference type="InterPro" id="IPR004597">
    <property type="entry name" value="Tag"/>
</dbReference>